<name>A0ABV7DH66_9HYPH</name>
<keyword evidence="2" id="KW-0574">Periplasm</keyword>
<dbReference type="Pfam" id="PF13416">
    <property type="entry name" value="SBP_bac_8"/>
    <property type="match status" value="1"/>
</dbReference>
<dbReference type="Gene3D" id="3.40.190.10">
    <property type="entry name" value="Periplasmic binding protein-like II"/>
    <property type="match status" value="2"/>
</dbReference>
<feature type="chain" id="PRO_5045416178" evidence="3">
    <location>
        <begin position="38"/>
        <end position="376"/>
    </location>
</feature>
<evidence type="ECO:0000256" key="2">
    <source>
        <dbReference type="ARBA" id="ARBA00022764"/>
    </source>
</evidence>
<dbReference type="PROSITE" id="PS51318">
    <property type="entry name" value="TAT"/>
    <property type="match status" value="1"/>
</dbReference>
<sequence>MPINSRFTRRSILKHTAQATALLAAPAILGRASLAGAQDSFAGESLIVVSWSGNHEQSFRESVVEPFNEKYGTKVETVGGWDQMIAQIKAAPADNPPFDLTIADEYTTSLGLAENVFLKTDRSGIKGFEAVSPWFDAHRGAARDYGVPFGGGSLWMVASRSSGIGAGSWKGFWDERAKGKTTMDAAAFYWDLCVPAILSDRKPGIDEVFDSPAEVEALFAELDKLQMAKWYSDGAELANILIQETAEIAMVYSADARGFMKEFGETHEIAIPAEGTASYTNWFMKVRGTRHPELSDLFLSYLLEKETQQRFLDNSTDFLSRTDLTPPAHWPDYPTTEEAIAKTFNLFSLKGWDAFGANWDALNDRMKQTIATTSRG</sequence>
<dbReference type="PANTHER" id="PTHR30006">
    <property type="entry name" value="THIAMINE-BINDING PERIPLASMIC PROTEIN-RELATED"/>
    <property type="match status" value="1"/>
</dbReference>
<dbReference type="RefSeq" id="WP_257315363.1">
    <property type="nucleotide sequence ID" value="NZ_JANFDG010000011.1"/>
</dbReference>
<dbReference type="Proteomes" id="UP001595377">
    <property type="component" value="Unassembled WGS sequence"/>
</dbReference>
<evidence type="ECO:0000313" key="4">
    <source>
        <dbReference type="EMBL" id="MFC3074262.1"/>
    </source>
</evidence>
<feature type="signal peptide" evidence="3">
    <location>
        <begin position="1"/>
        <end position="37"/>
    </location>
</feature>
<dbReference type="InterPro" id="IPR006311">
    <property type="entry name" value="TAT_signal"/>
</dbReference>
<evidence type="ECO:0000313" key="5">
    <source>
        <dbReference type="Proteomes" id="UP001595377"/>
    </source>
</evidence>
<protein>
    <submittedName>
        <fullName evidence="4">PotD/PotF family extracellular solute-binding protein</fullName>
    </submittedName>
</protein>
<dbReference type="PANTHER" id="PTHR30006:SF2">
    <property type="entry name" value="ABC TRANSPORTER SUBSTRATE-BINDING PROTEIN"/>
    <property type="match status" value="1"/>
</dbReference>
<keyword evidence="5" id="KW-1185">Reference proteome</keyword>
<proteinExistence type="predicted"/>
<reference evidence="5" key="1">
    <citation type="journal article" date="2019" name="Int. J. Syst. Evol. Microbiol.">
        <title>The Global Catalogue of Microorganisms (GCM) 10K type strain sequencing project: providing services to taxonomists for standard genome sequencing and annotation.</title>
        <authorList>
            <consortium name="The Broad Institute Genomics Platform"/>
            <consortium name="The Broad Institute Genome Sequencing Center for Infectious Disease"/>
            <person name="Wu L."/>
            <person name="Ma J."/>
        </authorList>
    </citation>
    <scope>NUCLEOTIDE SEQUENCE [LARGE SCALE GENOMIC DNA]</scope>
    <source>
        <strain evidence="5">KCTC 52677</strain>
    </source>
</reference>
<dbReference type="InterPro" id="IPR006059">
    <property type="entry name" value="SBP"/>
</dbReference>
<comment type="caution">
    <text evidence="4">The sequence shown here is derived from an EMBL/GenBank/DDBJ whole genome shotgun (WGS) entry which is preliminary data.</text>
</comment>
<accession>A0ABV7DH66</accession>
<organism evidence="4 5">
    <name type="scientific">Shinella pollutisoli</name>
    <dbReference type="NCBI Taxonomy" id="2250594"/>
    <lineage>
        <taxon>Bacteria</taxon>
        <taxon>Pseudomonadati</taxon>
        <taxon>Pseudomonadota</taxon>
        <taxon>Alphaproteobacteria</taxon>
        <taxon>Hyphomicrobiales</taxon>
        <taxon>Rhizobiaceae</taxon>
        <taxon>Shinella</taxon>
    </lineage>
</organism>
<dbReference type="SUPFAM" id="SSF53850">
    <property type="entry name" value="Periplasmic binding protein-like II"/>
    <property type="match status" value="1"/>
</dbReference>
<dbReference type="EMBL" id="JBHRSP010000023">
    <property type="protein sequence ID" value="MFC3074262.1"/>
    <property type="molecule type" value="Genomic_DNA"/>
</dbReference>
<evidence type="ECO:0000256" key="1">
    <source>
        <dbReference type="ARBA" id="ARBA00022729"/>
    </source>
</evidence>
<keyword evidence="1 3" id="KW-0732">Signal</keyword>
<gene>
    <name evidence="4" type="ORF">ACFOHH_14220</name>
</gene>
<evidence type="ECO:0000256" key="3">
    <source>
        <dbReference type="SAM" id="SignalP"/>
    </source>
</evidence>